<evidence type="ECO:0000313" key="1">
    <source>
        <dbReference type="EMBL" id="CAD7001107.1"/>
    </source>
</evidence>
<protein>
    <submittedName>
        <fullName evidence="1">(Mediterranean fruit fly) hypothetical protein</fullName>
    </submittedName>
</protein>
<accession>A0A811UTP9</accession>
<keyword evidence="2" id="KW-1185">Reference proteome</keyword>
<dbReference type="Proteomes" id="UP000606786">
    <property type="component" value="Unassembled WGS sequence"/>
</dbReference>
<gene>
    <name evidence="1" type="ORF">CCAP1982_LOCUS9579</name>
</gene>
<comment type="caution">
    <text evidence="1">The sequence shown here is derived from an EMBL/GenBank/DDBJ whole genome shotgun (WGS) entry which is preliminary data.</text>
</comment>
<organism evidence="1 2">
    <name type="scientific">Ceratitis capitata</name>
    <name type="common">Mediterranean fruit fly</name>
    <name type="synonym">Tephritis capitata</name>
    <dbReference type="NCBI Taxonomy" id="7213"/>
    <lineage>
        <taxon>Eukaryota</taxon>
        <taxon>Metazoa</taxon>
        <taxon>Ecdysozoa</taxon>
        <taxon>Arthropoda</taxon>
        <taxon>Hexapoda</taxon>
        <taxon>Insecta</taxon>
        <taxon>Pterygota</taxon>
        <taxon>Neoptera</taxon>
        <taxon>Endopterygota</taxon>
        <taxon>Diptera</taxon>
        <taxon>Brachycera</taxon>
        <taxon>Muscomorpha</taxon>
        <taxon>Tephritoidea</taxon>
        <taxon>Tephritidae</taxon>
        <taxon>Ceratitis</taxon>
        <taxon>Ceratitis</taxon>
    </lineage>
</organism>
<sequence>MSADVDLIDVVNVISDSKKYDKNFKIDDKVFRRNFTQSDAAKKFCAELAPKFNKAKVASLKGNCMCELEDCLYRKRAIYHRKDVQEAKCWIYTSPTLYVVNNCAVNPIAFLSVTLYKTLNAAKSI</sequence>
<dbReference type="EMBL" id="CAJHJT010000023">
    <property type="protein sequence ID" value="CAD7001107.1"/>
    <property type="molecule type" value="Genomic_DNA"/>
</dbReference>
<name>A0A811UTP9_CERCA</name>
<dbReference type="AlphaFoldDB" id="A0A811UTP9"/>
<proteinExistence type="predicted"/>
<evidence type="ECO:0000313" key="2">
    <source>
        <dbReference type="Proteomes" id="UP000606786"/>
    </source>
</evidence>
<reference evidence="1" key="1">
    <citation type="submission" date="2020-11" db="EMBL/GenBank/DDBJ databases">
        <authorList>
            <person name="Whitehead M."/>
        </authorList>
    </citation>
    <scope>NUCLEOTIDE SEQUENCE</scope>
    <source>
        <strain evidence="1">EGII</strain>
    </source>
</reference>